<feature type="signal peptide" evidence="9">
    <location>
        <begin position="1"/>
        <end position="21"/>
    </location>
</feature>
<sequence>MRSLIGLPLIALICAPTSVIAQDAEGEDAVAAADAEVGDSCAEDINCIVVSAERLLGQVDAAQEPIQTLDEADIAAYGAGSIAELVQQLGPTVSSGGARGGGPPAILLNGVRISGFRELRNFPPEAIERVEVLPEETAVRFGFSPNQRVINFILKDNFTAKTVEIEGGGPFQDGFTRGELEASALNISGSTRISLALEAEARQRITEADRDLPVADGSEDRLAGDPDPAEFRTLVPESDELSLNGTVAVPIGEGGKDGSLSVNGTLSRSSSRSLAGLDTVTLTDPLGNTQVRTLSDPLERRTRNVTAQIGSAFSTNIGDWQLSLTGDGTHTEGFTRIDRRADVGILQAQALAGTLAIDGVLPGLPLAGVDFANSKTNRLDTDATLIGRPLLLPGGDLLVTLKGGFTYNDIRSDDTRSGLGETFLDRTRFSGGVTLGVPITSVDEGFGDFLGDITLDLGASINDLSDFGSLYAWSSSLNWRPIEAVGFTATYQYRQEAPSLTQLGSPLTENFNTPVFDLARNETTLATVIGGGNPDLLRETQRDWKFAFNYNLPFIENGRFQVEYFTNDSDDVTAGFPTLTPEIEAAFPGRVSRDATGRLQELDLRPVTFAERNSESLRFSLNLSGPFGSAFPEGEEPAAQGRRGGPPGGGSQARGGGGGQGGGMFSPERMQQLRDQLCSDDPEEFLARLKAAAESENPPFPPQMLARLKNDAGELDPQRVEFVRRQFCRAGDGESEGTPGAPGGPDRERLAAIRQELCSLSPSDFLERLRAEVARAESGEIAEGDRPAIPSFILDQIKDENGEIDPEKAEQLRQRICAAGPGGEGGQRAEGGGGGGQQRSRGGRRGGGGFGGGGDGRGRFFANADYTLRLEDEVLIAPGGPFLDLLDGDSIAGGGSPRHEFRVFGGAFYRGFGSFLSANYTGETRVDGSGLPGSTDLFYGEQFTLNARFFIDFDQRESIVAAVPFLEGSRFSFSVSNIFDSRRSIVDQNGDVPNAFLPDRLDPYGRSFEIDFRKAF</sequence>
<evidence type="ECO:0000256" key="7">
    <source>
        <dbReference type="ARBA" id="ARBA00023237"/>
    </source>
</evidence>
<evidence type="ECO:0000256" key="6">
    <source>
        <dbReference type="ARBA" id="ARBA00023136"/>
    </source>
</evidence>
<organism evidence="11 12">
    <name type="scientific">Blastomonas marina</name>
    <dbReference type="NCBI Taxonomy" id="1867408"/>
    <lineage>
        <taxon>Bacteria</taxon>
        <taxon>Pseudomonadati</taxon>
        <taxon>Pseudomonadota</taxon>
        <taxon>Alphaproteobacteria</taxon>
        <taxon>Sphingomonadales</taxon>
        <taxon>Sphingomonadaceae</taxon>
        <taxon>Blastomonas</taxon>
    </lineage>
</organism>
<reference evidence="12" key="1">
    <citation type="journal article" date="2019" name="Int. J. Syst. Evol. Microbiol.">
        <title>The Global Catalogue of Microorganisms (GCM) 10K type strain sequencing project: providing services to taxonomists for standard genome sequencing and annotation.</title>
        <authorList>
            <consortium name="The Broad Institute Genomics Platform"/>
            <consortium name="The Broad Institute Genome Sequencing Center for Infectious Disease"/>
            <person name="Wu L."/>
            <person name="Ma J."/>
        </authorList>
    </citation>
    <scope>NUCLEOTIDE SEQUENCE [LARGE SCALE GENOMIC DNA]</scope>
    <source>
        <strain evidence="12">CGMCC 1.15297</strain>
    </source>
</reference>
<dbReference type="Gene3D" id="2.170.130.10">
    <property type="entry name" value="TonB-dependent receptor, plug domain"/>
    <property type="match status" value="1"/>
</dbReference>
<evidence type="ECO:0000313" key="12">
    <source>
        <dbReference type="Proteomes" id="UP000603317"/>
    </source>
</evidence>
<feature type="chain" id="PRO_5045236208" description="TonB-dependent receptor plug domain-containing protein" evidence="9">
    <location>
        <begin position="22"/>
        <end position="1016"/>
    </location>
</feature>
<dbReference type="InterPro" id="IPR036942">
    <property type="entry name" value="Beta-barrel_TonB_sf"/>
</dbReference>
<feature type="compositionally biased region" description="Gly residues" evidence="8">
    <location>
        <begin position="642"/>
        <end position="664"/>
    </location>
</feature>
<keyword evidence="5 9" id="KW-0732">Signal</keyword>
<dbReference type="InterPro" id="IPR012910">
    <property type="entry name" value="Plug_dom"/>
</dbReference>
<evidence type="ECO:0000313" key="11">
    <source>
        <dbReference type="EMBL" id="GGA01511.1"/>
    </source>
</evidence>
<accession>A0ABQ1F7D0</accession>
<feature type="region of interest" description="Disordered" evidence="8">
    <location>
        <begin position="818"/>
        <end position="854"/>
    </location>
</feature>
<evidence type="ECO:0000256" key="8">
    <source>
        <dbReference type="SAM" id="MobiDB-lite"/>
    </source>
</evidence>
<evidence type="ECO:0000256" key="4">
    <source>
        <dbReference type="ARBA" id="ARBA00022692"/>
    </source>
</evidence>
<dbReference type="Proteomes" id="UP000603317">
    <property type="component" value="Unassembled WGS sequence"/>
</dbReference>
<evidence type="ECO:0000256" key="5">
    <source>
        <dbReference type="ARBA" id="ARBA00022729"/>
    </source>
</evidence>
<dbReference type="EMBL" id="BMID01000001">
    <property type="protein sequence ID" value="GGA01511.1"/>
    <property type="molecule type" value="Genomic_DNA"/>
</dbReference>
<feature type="region of interest" description="Disordered" evidence="8">
    <location>
        <begin position="628"/>
        <end position="667"/>
    </location>
</feature>
<evidence type="ECO:0000256" key="1">
    <source>
        <dbReference type="ARBA" id="ARBA00004571"/>
    </source>
</evidence>
<dbReference type="RefSeq" id="WP_188641464.1">
    <property type="nucleotide sequence ID" value="NZ_BMID01000001.1"/>
</dbReference>
<keyword evidence="7" id="KW-0998">Cell outer membrane</keyword>
<keyword evidence="4" id="KW-0812">Transmembrane</keyword>
<keyword evidence="12" id="KW-1185">Reference proteome</keyword>
<evidence type="ECO:0000256" key="2">
    <source>
        <dbReference type="ARBA" id="ARBA00022448"/>
    </source>
</evidence>
<dbReference type="PANTHER" id="PTHR30069:SF29">
    <property type="entry name" value="HEMOGLOBIN AND HEMOGLOBIN-HAPTOGLOBIN-BINDING PROTEIN 1-RELATED"/>
    <property type="match status" value="1"/>
</dbReference>
<dbReference type="Pfam" id="PF07715">
    <property type="entry name" value="Plug"/>
    <property type="match status" value="1"/>
</dbReference>
<dbReference type="InterPro" id="IPR039426">
    <property type="entry name" value="TonB-dep_rcpt-like"/>
</dbReference>
<name>A0ABQ1F7D0_9SPHN</name>
<feature type="domain" description="TonB-dependent receptor plug" evidence="10">
    <location>
        <begin position="62"/>
        <end position="142"/>
    </location>
</feature>
<keyword evidence="2" id="KW-0813">Transport</keyword>
<keyword evidence="3" id="KW-1134">Transmembrane beta strand</keyword>
<keyword evidence="6" id="KW-0472">Membrane</keyword>
<dbReference type="PANTHER" id="PTHR30069">
    <property type="entry name" value="TONB-DEPENDENT OUTER MEMBRANE RECEPTOR"/>
    <property type="match status" value="1"/>
</dbReference>
<evidence type="ECO:0000259" key="10">
    <source>
        <dbReference type="Pfam" id="PF07715"/>
    </source>
</evidence>
<dbReference type="Gene3D" id="2.40.170.20">
    <property type="entry name" value="TonB-dependent receptor, beta-barrel domain"/>
    <property type="match status" value="2"/>
</dbReference>
<dbReference type="InterPro" id="IPR037066">
    <property type="entry name" value="Plug_dom_sf"/>
</dbReference>
<evidence type="ECO:0000256" key="3">
    <source>
        <dbReference type="ARBA" id="ARBA00022452"/>
    </source>
</evidence>
<proteinExistence type="predicted"/>
<feature type="compositionally biased region" description="Basic and acidic residues" evidence="8">
    <location>
        <begin position="208"/>
        <end position="224"/>
    </location>
</feature>
<comment type="caution">
    <text evidence="11">The sequence shown here is derived from an EMBL/GenBank/DDBJ whole genome shotgun (WGS) entry which is preliminary data.</text>
</comment>
<feature type="compositionally biased region" description="Gly residues" evidence="8">
    <location>
        <begin position="845"/>
        <end position="854"/>
    </location>
</feature>
<feature type="compositionally biased region" description="Gly residues" evidence="8">
    <location>
        <begin position="820"/>
        <end position="837"/>
    </location>
</feature>
<evidence type="ECO:0000256" key="9">
    <source>
        <dbReference type="SAM" id="SignalP"/>
    </source>
</evidence>
<comment type="subcellular location">
    <subcellularLocation>
        <location evidence="1">Cell outer membrane</location>
        <topology evidence="1">Multi-pass membrane protein</topology>
    </subcellularLocation>
</comment>
<feature type="region of interest" description="Disordered" evidence="8">
    <location>
        <begin position="208"/>
        <end position="227"/>
    </location>
</feature>
<protein>
    <recommendedName>
        <fullName evidence="10">TonB-dependent receptor plug domain-containing protein</fullName>
    </recommendedName>
</protein>
<gene>
    <name evidence="11" type="ORF">GCM10010923_07860</name>
</gene>
<dbReference type="SUPFAM" id="SSF56935">
    <property type="entry name" value="Porins"/>
    <property type="match status" value="1"/>
</dbReference>